<evidence type="ECO:0000313" key="1">
    <source>
        <dbReference type="EMBL" id="KAF9488065.1"/>
    </source>
</evidence>
<proteinExistence type="predicted"/>
<accession>A0A9P6D9V4</accession>
<dbReference type="Proteomes" id="UP000807025">
    <property type="component" value="Unassembled WGS sequence"/>
</dbReference>
<dbReference type="EMBL" id="MU154734">
    <property type="protein sequence ID" value="KAF9488065.1"/>
    <property type="molecule type" value="Genomic_DNA"/>
</dbReference>
<organism evidence="1 2">
    <name type="scientific">Pleurotus eryngii</name>
    <name type="common">Boletus of the steppes</name>
    <dbReference type="NCBI Taxonomy" id="5323"/>
    <lineage>
        <taxon>Eukaryota</taxon>
        <taxon>Fungi</taxon>
        <taxon>Dikarya</taxon>
        <taxon>Basidiomycota</taxon>
        <taxon>Agaricomycotina</taxon>
        <taxon>Agaricomycetes</taxon>
        <taxon>Agaricomycetidae</taxon>
        <taxon>Agaricales</taxon>
        <taxon>Pleurotineae</taxon>
        <taxon>Pleurotaceae</taxon>
        <taxon>Pleurotus</taxon>
    </lineage>
</organism>
<sequence>MIPLRPFHFLQFITTVFPYLILSWRTVIASDLRPQLGLSRWRLQLYYLVRNPPTERSGLRSRTWRWFEGGAADRPRYCQPNAQGRKLGVVREQRSNYFIFSSSSFSLTYQF</sequence>
<evidence type="ECO:0000313" key="2">
    <source>
        <dbReference type="Proteomes" id="UP000807025"/>
    </source>
</evidence>
<comment type="caution">
    <text evidence="1">The sequence shown here is derived from an EMBL/GenBank/DDBJ whole genome shotgun (WGS) entry which is preliminary data.</text>
</comment>
<protein>
    <submittedName>
        <fullName evidence="1">Uncharacterized protein</fullName>
    </submittedName>
</protein>
<reference evidence="1" key="1">
    <citation type="submission" date="2020-11" db="EMBL/GenBank/DDBJ databases">
        <authorList>
            <consortium name="DOE Joint Genome Institute"/>
            <person name="Ahrendt S."/>
            <person name="Riley R."/>
            <person name="Andreopoulos W."/>
            <person name="Labutti K."/>
            <person name="Pangilinan J."/>
            <person name="Ruiz-Duenas F.J."/>
            <person name="Barrasa J.M."/>
            <person name="Sanchez-Garcia M."/>
            <person name="Camarero S."/>
            <person name="Miyauchi S."/>
            <person name="Serrano A."/>
            <person name="Linde D."/>
            <person name="Babiker R."/>
            <person name="Drula E."/>
            <person name="Ayuso-Fernandez I."/>
            <person name="Pacheco R."/>
            <person name="Padilla G."/>
            <person name="Ferreira P."/>
            <person name="Barriuso J."/>
            <person name="Kellner H."/>
            <person name="Castanera R."/>
            <person name="Alfaro M."/>
            <person name="Ramirez L."/>
            <person name="Pisabarro A.G."/>
            <person name="Kuo A."/>
            <person name="Tritt A."/>
            <person name="Lipzen A."/>
            <person name="He G."/>
            <person name="Yan M."/>
            <person name="Ng V."/>
            <person name="Cullen D."/>
            <person name="Martin F."/>
            <person name="Rosso M.-N."/>
            <person name="Henrissat B."/>
            <person name="Hibbett D."/>
            <person name="Martinez A.T."/>
            <person name="Grigoriev I.V."/>
        </authorList>
    </citation>
    <scope>NUCLEOTIDE SEQUENCE</scope>
    <source>
        <strain evidence="1">ATCC 90797</strain>
    </source>
</reference>
<gene>
    <name evidence="1" type="ORF">BDN71DRAFT_543966</name>
</gene>
<dbReference type="AlphaFoldDB" id="A0A9P6D9V4"/>
<name>A0A9P6D9V4_PLEER</name>
<keyword evidence="2" id="KW-1185">Reference proteome</keyword>